<evidence type="ECO:0000313" key="10">
    <source>
        <dbReference type="Proteomes" id="UP000318212"/>
    </source>
</evidence>
<keyword evidence="10" id="KW-1185">Reference proteome</keyword>
<dbReference type="EC" id="2.7.7.4" evidence="6"/>
<reference evidence="9 10" key="1">
    <citation type="submission" date="2019-06" db="EMBL/GenBank/DDBJ databases">
        <title>Lysobacter alkalisoli sp. nov. isolated from saline soil.</title>
        <authorList>
            <person name="Sun J.-Q."/>
            <person name="Xu L."/>
        </authorList>
    </citation>
    <scope>NUCLEOTIDE SEQUENCE [LARGE SCALE GENOMIC DNA]</scope>
    <source>
        <strain evidence="9 10">JCM 31130</strain>
    </source>
</reference>
<feature type="domain" description="Phosphoadenosine phosphosulphate reductase" evidence="8">
    <location>
        <begin position="29"/>
        <end position="256"/>
    </location>
</feature>
<comment type="subunit">
    <text evidence="6">Heterodimer composed of CysD, the smaller subunit, and CysN.</text>
</comment>
<evidence type="ECO:0000256" key="4">
    <source>
        <dbReference type="ARBA" id="ARBA00022741"/>
    </source>
</evidence>
<evidence type="ECO:0000256" key="5">
    <source>
        <dbReference type="ARBA" id="ARBA00022840"/>
    </source>
</evidence>
<proteinExistence type="inferred from homology"/>
<accession>A0A508AIJ6</accession>
<comment type="similarity">
    <text evidence="1 6">Belongs to the PAPS reductase family. CysD subfamily.</text>
</comment>
<dbReference type="GO" id="GO:0000103">
    <property type="term" value="P:sulfate assimilation"/>
    <property type="evidence" value="ECO:0007669"/>
    <property type="project" value="UniProtKB-UniRule"/>
</dbReference>
<sequence>MSLAELSHLDRLEAESIHVLREVAAEFQNPVMLYSVGKDSSVLLHLLVKAFAPARPPIPLLHVDTGWKFREMIAFRDRRAAETGVELRTHTNPEGLAQGIGPFTHGATVHTDVMKTQGLKQALGLWNFDAAIGGARRDEEKSRAKERIFSFRSAQHRWDPKAQRPELWDVYNTRVNKGESVRVFPLSNWTELDVWLYIYREKIPVPDLYFAAERPVVERDGALIMVDDERLPLGEGEVPQSRKVRFRTLGCYPLTGAIESEADTLEKIIAEMLVSTTSERQGRVIDHDPSASMEKKKQEGYF</sequence>
<dbReference type="UniPathway" id="UPA00140">
    <property type="reaction ID" value="UER00204"/>
</dbReference>
<dbReference type="InterPro" id="IPR011784">
    <property type="entry name" value="SO4_adenylTrfase_ssu"/>
</dbReference>
<keyword evidence="3 6" id="KW-0548">Nucleotidyltransferase</keyword>
<dbReference type="NCBIfam" id="TIGR02039">
    <property type="entry name" value="CysD"/>
    <property type="match status" value="1"/>
</dbReference>
<dbReference type="Pfam" id="PF01507">
    <property type="entry name" value="PAPS_reduct"/>
    <property type="match status" value="1"/>
</dbReference>
<evidence type="ECO:0000256" key="6">
    <source>
        <dbReference type="HAMAP-Rule" id="MF_00064"/>
    </source>
</evidence>
<keyword evidence="2 6" id="KW-0808">Transferase</keyword>
<dbReference type="Proteomes" id="UP000318212">
    <property type="component" value="Unassembled WGS sequence"/>
</dbReference>
<dbReference type="PIRSF" id="PIRSF002936">
    <property type="entry name" value="CysDAde_trans"/>
    <property type="match status" value="1"/>
</dbReference>
<organism evidence="9 10">
    <name type="scientific">Marilutibacter aestuarii</name>
    <dbReference type="NCBI Taxonomy" id="1706195"/>
    <lineage>
        <taxon>Bacteria</taxon>
        <taxon>Pseudomonadati</taxon>
        <taxon>Pseudomonadota</taxon>
        <taxon>Gammaproteobacteria</taxon>
        <taxon>Lysobacterales</taxon>
        <taxon>Lysobacteraceae</taxon>
        <taxon>Marilutibacter</taxon>
    </lineage>
</organism>
<dbReference type="PANTHER" id="PTHR43196:SF1">
    <property type="entry name" value="SULFATE ADENYLYLTRANSFERASE SUBUNIT 2"/>
    <property type="match status" value="1"/>
</dbReference>
<evidence type="ECO:0000256" key="1">
    <source>
        <dbReference type="ARBA" id="ARBA00008885"/>
    </source>
</evidence>
<dbReference type="PANTHER" id="PTHR43196">
    <property type="entry name" value="SULFATE ADENYLYLTRANSFERASE SUBUNIT 2"/>
    <property type="match status" value="1"/>
</dbReference>
<dbReference type="InterPro" id="IPR050128">
    <property type="entry name" value="Sulfate_adenylyltrnsfr_sub2"/>
</dbReference>
<evidence type="ECO:0000259" key="8">
    <source>
        <dbReference type="Pfam" id="PF01507"/>
    </source>
</evidence>
<dbReference type="EMBL" id="VICE01000048">
    <property type="protein sequence ID" value="TQD48284.1"/>
    <property type="molecule type" value="Genomic_DNA"/>
</dbReference>
<evidence type="ECO:0000313" key="9">
    <source>
        <dbReference type="EMBL" id="TQD48284.1"/>
    </source>
</evidence>
<evidence type="ECO:0000256" key="2">
    <source>
        <dbReference type="ARBA" id="ARBA00022679"/>
    </source>
</evidence>
<dbReference type="GO" id="GO:0005524">
    <property type="term" value="F:ATP binding"/>
    <property type="evidence" value="ECO:0007669"/>
    <property type="project" value="UniProtKB-KW"/>
</dbReference>
<comment type="pathway">
    <text evidence="6">Sulfur metabolism; hydrogen sulfide biosynthesis; sulfite from sulfate: step 1/3.</text>
</comment>
<dbReference type="InterPro" id="IPR014729">
    <property type="entry name" value="Rossmann-like_a/b/a_fold"/>
</dbReference>
<comment type="caution">
    <text evidence="9">The sequence shown here is derived from an EMBL/GenBank/DDBJ whole genome shotgun (WGS) entry which is preliminary data.</text>
</comment>
<dbReference type="AlphaFoldDB" id="A0A508AIJ6"/>
<dbReference type="FunFam" id="3.40.50.620:FF:000002">
    <property type="entry name" value="Sulfate adenylyltransferase subunit 2"/>
    <property type="match status" value="1"/>
</dbReference>
<dbReference type="HAMAP" id="MF_00064">
    <property type="entry name" value="Sulf_adenylyltr_sub2"/>
    <property type="match status" value="1"/>
</dbReference>
<dbReference type="Gene3D" id="3.40.50.620">
    <property type="entry name" value="HUPs"/>
    <property type="match status" value="1"/>
</dbReference>
<keyword evidence="4 6" id="KW-0547">Nucleotide-binding</keyword>
<dbReference type="InterPro" id="IPR002500">
    <property type="entry name" value="PAPS_reduct_dom"/>
</dbReference>
<keyword evidence="5 6" id="KW-0067">ATP-binding</keyword>
<feature type="region of interest" description="Disordered" evidence="7">
    <location>
        <begin position="280"/>
        <end position="302"/>
    </location>
</feature>
<evidence type="ECO:0000256" key="3">
    <source>
        <dbReference type="ARBA" id="ARBA00022695"/>
    </source>
</evidence>
<dbReference type="NCBIfam" id="NF003587">
    <property type="entry name" value="PRK05253.1"/>
    <property type="match status" value="1"/>
</dbReference>
<comment type="catalytic activity">
    <reaction evidence="6">
        <text>sulfate + ATP + H(+) = adenosine 5'-phosphosulfate + diphosphate</text>
        <dbReference type="Rhea" id="RHEA:18133"/>
        <dbReference type="ChEBI" id="CHEBI:15378"/>
        <dbReference type="ChEBI" id="CHEBI:16189"/>
        <dbReference type="ChEBI" id="CHEBI:30616"/>
        <dbReference type="ChEBI" id="CHEBI:33019"/>
        <dbReference type="ChEBI" id="CHEBI:58243"/>
        <dbReference type="EC" id="2.7.7.4"/>
    </reaction>
</comment>
<evidence type="ECO:0000256" key="7">
    <source>
        <dbReference type="SAM" id="MobiDB-lite"/>
    </source>
</evidence>
<dbReference type="NCBIfam" id="NF009214">
    <property type="entry name" value="PRK12563.1"/>
    <property type="match status" value="1"/>
</dbReference>
<dbReference type="CDD" id="cd23946">
    <property type="entry name" value="Sulfate_adenylyltransferase_2"/>
    <property type="match status" value="1"/>
</dbReference>
<protein>
    <recommendedName>
        <fullName evidence="6">Sulfate adenylyltransferase subunit 2</fullName>
        <ecNumber evidence="6">2.7.7.4</ecNumber>
    </recommendedName>
    <alternativeName>
        <fullName evidence="6">ATP-sulfurylase small subunit</fullName>
    </alternativeName>
    <alternativeName>
        <fullName evidence="6">Sulfate adenylate transferase</fullName>
        <shortName evidence="6">SAT</shortName>
    </alternativeName>
</protein>
<dbReference type="RefSeq" id="WP_141517685.1">
    <property type="nucleotide sequence ID" value="NZ_VICE01000048.1"/>
</dbReference>
<comment type="function">
    <text evidence="6">With CysN forms the ATP sulfurylase (ATPS) that catalyzes the adenylation of sulfate producing adenosine 5'-phosphosulfate (APS) and diphosphate, the first enzymatic step in sulfur assimilation pathway. APS synthesis involves the formation of a high-energy phosphoric-sulfuric acid anhydride bond driven by GTP hydrolysis by CysN coupled to ATP hydrolysis by CysD.</text>
</comment>
<dbReference type="GO" id="GO:0070814">
    <property type="term" value="P:hydrogen sulfide biosynthetic process"/>
    <property type="evidence" value="ECO:0007669"/>
    <property type="project" value="UniProtKB-UniRule"/>
</dbReference>
<dbReference type="SUPFAM" id="SSF52402">
    <property type="entry name" value="Adenine nucleotide alpha hydrolases-like"/>
    <property type="match status" value="1"/>
</dbReference>
<dbReference type="GO" id="GO:0004781">
    <property type="term" value="F:sulfate adenylyltransferase (ATP) activity"/>
    <property type="evidence" value="ECO:0007669"/>
    <property type="project" value="UniProtKB-UniRule"/>
</dbReference>
<name>A0A508AIJ6_9GAMM</name>
<dbReference type="OrthoDB" id="9772604at2"/>
<gene>
    <name evidence="6 9" type="primary">cysD</name>
    <name evidence="9" type="ORF">FKV25_04910</name>
</gene>